<dbReference type="PIRSF" id="PIRSF012318">
    <property type="entry name" value="UCP012318"/>
    <property type="match status" value="1"/>
</dbReference>
<keyword evidence="2" id="KW-1185">Reference proteome</keyword>
<dbReference type="InterPro" id="IPR009078">
    <property type="entry name" value="Ferritin-like_SF"/>
</dbReference>
<dbReference type="InterPro" id="IPR012347">
    <property type="entry name" value="Ferritin-like"/>
</dbReference>
<dbReference type="SUPFAM" id="SSF47240">
    <property type="entry name" value="Ferritin-like"/>
    <property type="match status" value="1"/>
</dbReference>
<comment type="caution">
    <text evidence="1">The sequence shown here is derived from an EMBL/GenBank/DDBJ whole genome shotgun (WGS) entry which is preliminary data.</text>
</comment>
<dbReference type="CDD" id="cd00657">
    <property type="entry name" value="Ferritin_like"/>
    <property type="match status" value="1"/>
</dbReference>
<evidence type="ECO:0000313" key="2">
    <source>
        <dbReference type="Proteomes" id="UP001597294"/>
    </source>
</evidence>
<name>A0ABW5BJX0_9PROT</name>
<dbReference type="Proteomes" id="UP001597294">
    <property type="component" value="Unassembled WGS sequence"/>
</dbReference>
<dbReference type="Gene3D" id="1.20.1260.10">
    <property type="match status" value="1"/>
</dbReference>
<evidence type="ECO:0000313" key="1">
    <source>
        <dbReference type="EMBL" id="MFD2206182.1"/>
    </source>
</evidence>
<dbReference type="Pfam" id="PF04305">
    <property type="entry name" value="DUF455"/>
    <property type="match status" value="1"/>
</dbReference>
<dbReference type="InterPro" id="IPR007402">
    <property type="entry name" value="DUF455"/>
</dbReference>
<gene>
    <name evidence="1" type="ORF">ACFSKO_11180</name>
</gene>
<dbReference type="PANTHER" id="PTHR42782">
    <property type="entry name" value="SI:CH73-314G15.3"/>
    <property type="match status" value="1"/>
</dbReference>
<protein>
    <submittedName>
        <fullName evidence="1">Ferritin-like domain-containing protein</fullName>
    </submittedName>
</protein>
<dbReference type="PANTHER" id="PTHR42782:SF4">
    <property type="entry name" value="DUF455 DOMAIN-CONTAINING PROTEIN"/>
    <property type="match status" value="1"/>
</dbReference>
<dbReference type="RefSeq" id="WP_380251510.1">
    <property type="nucleotide sequence ID" value="NZ_JBHUII010000004.1"/>
</dbReference>
<sequence length="280" mass="31289">MPHQQIDSQPSANVLPTHLAQAAIIALGIANSVEKAQVTRQYAKAWQSGEISLVGTAPIPKEPAREEKPLLVPPQEVPRRKVTQEAEGRVAMLHALSHIELHAINLCWDIIARFASTPMPKGFYDDWVSIADDEARHHLLLCERLDQLGSFYGALPAHAGLWKGAEVTEHNLKARLAVVPMVLEARGIDVTPGIIKKLKAVKDFESAERLQVIYDDEITHVAKGKKWFEYLCELDKEDPVESWQNIILTLFKGRVRSPFNEAGRDKANFPIDFYGPIADL</sequence>
<dbReference type="InterPro" id="IPR011197">
    <property type="entry name" value="UCP012318"/>
</dbReference>
<accession>A0ABW5BJX0</accession>
<proteinExistence type="predicted"/>
<organism evidence="1 2">
    <name type="scientific">Kiloniella antarctica</name>
    <dbReference type="NCBI Taxonomy" id="1550907"/>
    <lineage>
        <taxon>Bacteria</taxon>
        <taxon>Pseudomonadati</taxon>
        <taxon>Pseudomonadota</taxon>
        <taxon>Alphaproteobacteria</taxon>
        <taxon>Rhodospirillales</taxon>
        <taxon>Kiloniellaceae</taxon>
        <taxon>Kiloniella</taxon>
    </lineage>
</organism>
<dbReference type="EMBL" id="JBHUII010000004">
    <property type="protein sequence ID" value="MFD2206182.1"/>
    <property type="molecule type" value="Genomic_DNA"/>
</dbReference>
<reference evidence="2" key="1">
    <citation type="journal article" date="2019" name="Int. J. Syst. Evol. Microbiol.">
        <title>The Global Catalogue of Microorganisms (GCM) 10K type strain sequencing project: providing services to taxonomists for standard genome sequencing and annotation.</title>
        <authorList>
            <consortium name="The Broad Institute Genomics Platform"/>
            <consortium name="The Broad Institute Genome Sequencing Center for Infectious Disease"/>
            <person name="Wu L."/>
            <person name="Ma J."/>
        </authorList>
    </citation>
    <scope>NUCLEOTIDE SEQUENCE [LARGE SCALE GENOMIC DNA]</scope>
    <source>
        <strain evidence="2">CGMCC 4.7192</strain>
    </source>
</reference>